<proteinExistence type="predicted"/>
<protein>
    <submittedName>
        <fullName evidence="2">HNH endonuclease domain-containing protein</fullName>
    </submittedName>
</protein>
<reference evidence="2 3" key="1">
    <citation type="journal article" date="2012" name="J. Bacteriol.">
        <title>Genome of Bacillus macauensis ZFHKF-1, a Long-Chain-Forming Bacterium.</title>
        <authorList>
            <person name="Cai L."/>
            <person name="Zhang T."/>
        </authorList>
    </citation>
    <scope>NUCLEOTIDE SEQUENCE [LARGE SCALE GENOMIC DNA]</scope>
    <source>
        <strain evidence="2 3">ZFHKF-1</strain>
    </source>
</reference>
<keyword evidence="3" id="KW-1185">Reference proteome</keyword>
<dbReference type="Gene3D" id="1.10.30.50">
    <property type="match status" value="1"/>
</dbReference>
<gene>
    <name evidence="2" type="ORF">A374_08804</name>
</gene>
<dbReference type="OrthoDB" id="2636340at2"/>
<dbReference type="EMBL" id="AKKV01000024">
    <property type="protein sequence ID" value="EIT85922.1"/>
    <property type="molecule type" value="Genomic_DNA"/>
</dbReference>
<dbReference type="InterPro" id="IPR003615">
    <property type="entry name" value="HNH_nuc"/>
</dbReference>
<dbReference type="GO" id="GO:0003676">
    <property type="term" value="F:nucleic acid binding"/>
    <property type="evidence" value="ECO:0007669"/>
    <property type="project" value="InterPro"/>
</dbReference>
<dbReference type="AlphaFoldDB" id="I8AJF5"/>
<dbReference type="GO" id="GO:0008270">
    <property type="term" value="F:zinc ion binding"/>
    <property type="evidence" value="ECO:0007669"/>
    <property type="project" value="InterPro"/>
</dbReference>
<feature type="domain" description="HNH nuclease" evidence="1">
    <location>
        <begin position="37"/>
        <end position="95"/>
    </location>
</feature>
<dbReference type="InterPro" id="IPR002711">
    <property type="entry name" value="HNH"/>
</dbReference>
<evidence type="ECO:0000313" key="3">
    <source>
        <dbReference type="Proteomes" id="UP000004080"/>
    </source>
</evidence>
<comment type="caution">
    <text evidence="2">The sequence shown here is derived from an EMBL/GenBank/DDBJ whole genome shotgun (WGS) entry which is preliminary data.</text>
</comment>
<organism evidence="2 3">
    <name type="scientific">Fictibacillus macauensis ZFHKF-1</name>
    <dbReference type="NCBI Taxonomy" id="1196324"/>
    <lineage>
        <taxon>Bacteria</taxon>
        <taxon>Bacillati</taxon>
        <taxon>Bacillota</taxon>
        <taxon>Bacilli</taxon>
        <taxon>Bacillales</taxon>
        <taxon>Fictibacillaceae</taxon>
        <taxon>Fictibacillus</taxon>
    </lineage>
</organism>
<dbReference type="Pfam" id="PF01844">
    <property type="entry name" value="HNH"/>
    <property type="match status" value="1"/>
</dbReference>
<keyword evidence="2" id="KW-0255">Endonuclease</keyword>
<dbReference type="GO" id="GO:0004519">
    <property type="term" value="F:endonuclease activity"/>
    <property type="evidence" value="ECO:0007669"/>
    <property type="project" value="UniProtKB-KW"/>
</dbReference>
<dbReference type="SMART" id="SM00507">
    <property type="entry name" value="HNHc"/>
    <property type="match status" value="1"/>
</dbReference>
<evidence type="ECO:0000313" key="2">
    <source>
        <dbReference type="EMBL" id="EIT85922.1"/>
    </source>
</evidence>
<sequence>MQFKRMTRNFARAKNKGEQAFKNYYRNISSNFIKKQEVRNCVFESDNYKCVRCGSEDNLQVDHIVSVYKGYKECMPPEVINAYNNLQTLCSFCNAGKDVSE</sequence>
<dbReference type="RefSeq" id="WP_007201854.1">
    <property type="nucleotide sequence ID" value="NZ_AKKV01000024.1"/>
</dbReference>
<evidence type="ECO:0000259" key="1">
    <source>
        <dbReference type="SMART" id="SM00507"/>
    </source>
</evidence>
<accession>I8AJF5</accession>
<name>I8AJF5_9BACL</name>
<dbReference type="CDD" id="cd00085">
    <property type="entry name" value="HNHc"/>
    <property type="match status" value="1"/>
</dbReference>
<dbReference type="Proteomes" id="UP000004080">
    <property type="component" value="Unassembled WGS sequence"/>
</dbReference>
<keyword evidence="2" id="KW-0378">Hydrolase</keyword>
<keyword evidence="2" id="KW-0540">Nuclease</keyword>